<proteinExistence type="predicted"/>
<sequence length="73" mass="8004">MWSQTATEEKLRRQSWMNGCRFEVTSRGQRDIGSETPLRAGGRPGPQDLVTVLTASPTKALLCSHFATVPLSS</sequence>
<dbReference type="Proteomes" id="UP000192578">
    <property type="component" value="Unassembled WGS sequence"/>
</dbReference>
<name>A0A1W0WZ00_HYPEX</name>
<gene>
    <name evidence="1" type="ORF">BV898_05480</name>
</gene>
<evidence type="ECO:0000313" key="2">
    <source>
        <dbReference type="Proteomes" id="UP000192578"/>
    </source>
</evidence>
<comment type="caution">
    <text evidence="1">The sequence shown here is derived from an EMBL/GenBank/DDBJ whole genome shotgun (WGS) entry which is preliminary data.</text>
</comment>
<accession>A0A1W0WZ00</accession>
<evidence type="ECO:0000313" key="1">
    <source>
        <dbReference type="EMBL" id="OQV20434.1"/>
    </source>
</evidence>
<protein>
    <submittedName>
        <fullName evidence="1">Uncharacterized protein</fullName>
    </submittedName>
</protein>
<reference evidence="2" key="1">
    <citation type="submission" date="2017-01" db="EMBL/GenBank/DDBJ databases">
        <title>Comparative genomics of anhydrobiosis in the tardigrade Hypsibius dujardini.</title>
        <authorList>
            <person name="Yoshida Y."/>
            <person name="Koutsovoulos G."/>
            <person name="Laetsch D."/>
            <person name="Stevens L."/>
            <person name="Kumar S."/>
            <person name="Horikawa D."/>
            <person name="Ishino K."/>
            <person name="Komine S."/>
            <person name="Tomita M."/>
            <person name="Blaxter M."/>
            <person name="Arakawa K."/>
        </authorList>
    </citation>
    <scope>NUCLEOTIDE SEQUENCE [LARGE SCALE GENOMIC DNA]</scope>
    <source>
        <strain evidence="2">Z151</strain>
    </source>
</reference>
<organism evidence="1 2">
    <name type="scientific">Hypsibius exemplaris</name>
    <name type="common">Freshwater tardigrade</name>
    <dbReference type="NCBI Taxonomy" id="2072580"/>
    <lineage>
        <taxon>Eukaryota</taxon>
        <taxon>Metazoa</taxon>
        <taxon>Ecdysozoa</taxon>
        <taxon>Tardigrada</taxon>
        <taxon>Eutardigrada</taxon>
        <taxon>Parachela</taxon>
        <taxon>Hypsibioidea</taxon>
        <taxon>Hypsibiidae</taxon>
        <taxon>Hypsibius</taxon>
    </lineage>
</organism>
<dbReference type="AlphaFoldDB" id="A0A1W0WZ00"/>
<keyword evidence="2" id="KW-1185">Reference proteome</keyword>
<dbReference type="EMBL" id="MTYJ01000030">
    <property type="protein sequence ID" value="OQV20434.1"/>
    <property type="molecule type" value="Genomic_DNA"/>
</dbReference>